<comment type="similarity">
    <text evidence="2">Belongs to the YkuD family.</text>
</comment>
<dbReference type="InterPro" id="IPR038063">
    <property type="entry name" value="Transpep_catalytic_dom"/>
</dbReference>
<accession>A0A4R3NJ49</accession>
<proteinExistence type="inferred from homology"/>
<feature type="active site" description="Nucleophile" evidence="9">
    <location>
        <position position="192"/>
    </location>
</feature>
<dbReference type="UniPathway" id="UPA00219"/>
<evidence type="ECO:0000256" key="8">
    <source>
        <dbReference type="ARBA" id="ARBA00023316"/>
    </source>
</evidence>
<name>A0A4R3NJ49_9HYPH</name>
<evidence type="ECO:0000256" key="3">
    <source>
        <dbReference type="ARBA" id="ARBA00022676"/>
    </source>
</evidence>
<evidence type="ECO:0000256" key="7">
    <source>
        <dbReference type="ARBA" id="ARBA00022984"/>
    </source>
</evidence>
<feature type="chain" id="PRO_5020350948" evidence="10">
    <location>
        <begin position="22"/>
        <end position="230"/>
    </location>
</feature>
<dbReference type="GO" id="GO:0071972">
    <property type="term" value="F:peptidoglycan L,D-transpeptidase activity"/>
    <property type="evidence" value="ECO:0007669"/>
    <property type="project" value="TreeGrafter"/>
</dbReference>
<evidence type="ECO:0000256" key="10">
    <source>
        <dbReference type="SAM" id="SignalP"/>
    </source>
</evidence>
<feature type="domain" description="L,D-TPase catalytic" evidence="11">
    <location>
        <begin position="79"/>
        <end position="216"/>
    </location>
</feature>
<keyword evidence="8 9" id="KW-0961">Cell wall biogenesis/degradation</keyword>
<evidence type="ECO:0000256" key="1">
    <source>
        <dbReference type="ARBA" id="ARBA00004752"/>
    </source>
</evidence>
<evidence type="ECO:0000256" key="4">
    <source>
        <dbReference type="ARBA" id="ARBA00022679"/>
    </source>
</evidence>
<evidence type="ECO:0000256" key="2">
    <source>
        <dbReference type="ARBA" id="ARBA00005992"/>
    </source>
</evidence>
<dbReference type="EMBL" id="SMAR01000031">
    <property type="protein sequence ID" value="TCT34728.1"/>
    <property type="molecule type" value="Genomic_DNA"/>
</dbReference>
<dbReference type="RefSeq" id="WP_132313461.1">
    <property type="nucleotide sequence ID" value="NZ_SMAR01000031.1"/>
</dbReference>
<evidence type="ECO:0000256" key="5">
    <source>
        <dbReference type="ARBA" id="ARBA00022801"/>
    </source>
</evidence>
<keyword evidence="6 9" id="KW-0133">Cell shape</keyword>
<keyword evidence="5" id="KW-0378">Hydrolase</keyword>
<protein>
    <submittedName>
        <fullName evidence="12">Lipoprotein-anchoring transpeptidase ErfK/SrfK</fullName>
    </submittedName>
</protein>
<dbReference type="GO" id="GO:0005576">
    <property type="term" value="C:extracellular region"/>
    <property type="evidence" value="ECO:0007669"/>
    <property type="project" value="TreeGrafter"/>
</dbReference>
<keyword evidence="4" id="KW-0808">Transferase</keyword>
<dbReference type="InterPro" id="IPR050979">
    <property type="entry name" value="LD-transpeptidase"/>
</dbReference>
<gene>
    <name evidence="12" type="ORF">EDC90_103112</name>
</gene>
<dbReference type="Gene3D" id="2.40.440.10">
    <property type="entry name" value="L,D-transpeptidase catalytic domain-like"/>
    <property type="match status" value="1"/>
</dbReference>
<dbReference type="OrthoDB" id="8402157at2"/>
<dbReference type="FunFam" id="2.40.440.10:FF:000002">
    <property type="entry name" value="L,D-transpeptidase ErfK/SrfK"/>
    <property type="match status" value="1"/>
</dbReference>
<feature type="active site" description="Proton donor/acceptor" evidence="9">
    <location>
        <position position="176"/>
    </location>
</feature>
<evidence type="ECO:0000259" key="11">
    <source>
        <dbReference type="PROSITE" id="PS52029"/>
    </source>
</evidence>
<keyword evidence="13" id="KW-1185">Reference proteome</keyword>
<dbReference type="GO" id="GO:0071555">
    <property type="term" value="P:cell wall organization"/>
    <property type="evidence" value="ECO:0007669"/>
    <property type="project" value="UniProtKB-UniRule"/>
</dbReference>
<dbReference type="PROSITE" id="PS51257">
    <property type="entry name" value="PROKAR_LIPOPROTEIN"/>
    <property type="match status" value="1"/>
</dbReference>
<dbReference type="PANTHER" id="PTHR30582:SF24">
    <property type="entry name" value="L,D-TRANSPEPTIDASE ERFK_SRFK-RELATED"/>
    <property type="match status" value="1"/>
</dbReference>
<dbReference type="PROSITE" id="PS52029">
    <property type="entry name" value="LD_TPASE"/>
    <property type="match status" value="1"/>
</dbReference>
<evidence type="ECO:0000256" key="9">
    <source>
        <dbReference type="PROSITE-ProRule" id="PRU01373"/>
    </source>
</evidence>
<dbReference type="GO" id="GO:0018104">
    <property type="term" value="P:peptidoglycan-protein cross-linking"/>
    <property type="evidence" value="ECO:0007669"/>
    <property type="project" value="TreeGrafter"/>
</dbReference>
<dbReference type="GO" id="GO:0008360">
    <property type="term" value="P:regulation of cell shape"/>
    <property type="evidence" value="ECO:0007669"/>
    <property type="project" value="UniProtKB-UniRule"/>
</dbReference>
<dbReference type="InterPro" id="IPR005490">
    <property type="entry name" value="LD_TPept_cat_dom"/>
</dbReference>
<keyword evidence="10" id="KW-0732">Signal</keyword>
<reference evidence="12 13" key="1">
    <citation type="submission" date="2019-03" db="EMBL/GenBank/DDBJ databases">
        <title>Freshwater and sediment microbial communities from various areas in North America, analyzing microbe dynamics in response to fracking.</title>
        <authorList>
            <person name="Lamendella R."/>
        </authorList>
    </citation>
    <scope>NUCLEOTIDE SEQUENCE [LARGE SCALE GENOMIC DNA]</scope>
    <source>
        <strain evidence="12 13">175.2</strain>
    </source>
</reference>
<dbReference type="AlphaFoldDB" id="A0A4R3NJ49"/>
<keyword evidence="3" id="KW-0328">Glycosyltransferase</keyword>
<dbReference type="PANTHER" id="PTHR30582">
    <property type="entry name" value="L,D-TRANSPEPTIDASE"/>
    <property type="match status" value="1"/>
</dbReference>
<organism evidence="12 13">
    <name type="scientific">Martelella mediterranea</name>
    <dbReference type="NCBI Taxonomy" id="293089"/>
    <lineage>
        <taxon>Bacteria</taxon>
        <taxon>Pseudomonadati</taxon>
        <taxon>Pseudomonadota</taxon>
        <taxon>Alphaproteobacteria</taxon>
        <taxon>Hyphomicrobiales</taxon>
        <taxon>Aurantimonadaceae</taxon>
        <taxon>Martelella</taxon>
    </lineage>
</organism>
<comment type="pathway">
    <text evidence="1 9">Cell wall biogenesis; peptidoglycan biosynthesis.</text>
</comment>
<evidence type="ECO:0000313" key="13">
    <source>
        <dbReference type="Proteomes" id="UP000295097"/>
    </source>
</evidence>
<comment type="caution">
    <text evidence="12">The sequence shown here is derived from an EMBL/GenBank/DDBJ whole genome shotgun (WGS) entry which is preliminary data.</text>
</comment>
<dbReference type="GO" id="GO:0016757">
    <property type="term" value="F:glycosyltransferase activity"/>
    <property type="evidence" value="ECO:0007669"/>
    <property type="project" value="UniProtKB-KW"/>
</dbReference>
<dbReference type="Proteomes" id="UP000295097">
    <property type="component" value="Unassembled WGS sequence"/>
</dbReference>
<evidence type="ECO:0000256" key="6">
    <source>
        <dbReference type="ARBA" id="ARBA00022960"/>
    </source>
</evidence>
<sequence>MKNVILKLLMVTVVAALSACASTGVRQEPKQPPPQPVLQDARYDAVTDEPFAVPAVNLRQFEPEYRRQIVDDPTGETPGTLVVDPQNRYLYLVMEDGKAMRYGVGVGRAGMEWSGTANVAYKREWPTWTPTQNMIKRDPETYQKWAGGMEAGPMNPLGARALYLFEGGKDTLYRIHGTNEPWSIGQAMSSGCIRMMNQDIMDLYQRVPDGAKVVVLPASWTGPQDTATNV</sequence>
<keyword evidence="12" id="KW-0449">Lipoprotein</keyword>
<keyword evidence="7 9" id="KW-0573">Peptidoglycan synthesis</keyword>
<dbReference type="CDD" id="cd16913">
    <property type="entry name" value="YkuD_like"/>
    <property type="match status" value="1"/>
</dbReference>
<evidence type="ECO:0000313" key="12">
    <source>
        <dbReference type="EMBL" id="TCT34728.1"/>
    </source>
</evidence>
<dbReference type="SUPFAM" id="SSF141523">
    <property type="entry name" value="L,D-transpeptidase catalytic domain-like"/>
    <property type="match status" value="1"/>
</dbReference>
<dbReference type="Pfam" id="PF03734">
    <property type="entry name" value="YkuD"/>
    <property type="match status" value="1"/>
</dbReference>
<feature type="signal peptide" evidence="10">
    <location>
        <begin position="1"/>
        <end position="21"/>
    </location>
</feature>